<dbReference type="GO" id="GO:0019825">
    <property type="term" value="F:oxygen binding"/>
    <property type="evidence" value="ECO:0007669"/>
    <property type="project" value="InterPro"/>
</dbReference>
<keyword evidence="2" id="KW-1185">Reference proteome</keyword>
<protein>
    <recommendedName>
        <fullName evidence="3">Hemoglobin</fullName>
    </recommendedName>
</protein>
<dbReference type="GO" id="GO:0020037">
    <property type="term" value="F:heme binding"/>
    <property type="evidence" value="ECO:0007669"/>
    <property type="project" value="InterPro"/>
</dbReference>
<dbReference type="Proteomes" id="UP000326994">
    <property type="component" value="Unassembled WGS sequence"/>
</dbReference>
<organism evidence="1 2">
    <name type="scientific">Patiriisocius marinistellae</name>
    <dbReference type="NCBI Taxonomy" id="2494560"/>
    <lineage>
        <taxon>Bacteria</taxon>
        <taxon>Pseudomonadati</taxon>
        <taxon>Bacteroidota</taxon>
        <taxon>Flavobacteriia</taxon>
        <taxon>Flavobacteriales</taxon>
        <taxon>Flavobacteriaceae</taxon>
        <taxon>Patiriisocius</taxon>
    </lineage>
</organism>
<dbReference type="SUPFAM" id="SSF46458">
    <property type="entry name" value="Globin-like"/>
    <property type="match status" value="1"/>
</dbReference>
<dbReference type="AlphaFoldDB" id="A0A5J4FX06"/>
<dbReference type="Gene3D" id="1.10.490.10">
    <property type="entry name" value="Globins"/>
    <property type="match status" value="1"/>
</dbReference>
<gene>
    <name evidence="1" type="ORF">ULMS_11720</name>
</gene>
<sequence length="125" mass="14666">MTAKRDITTSEDIKLLVDSFYNRVQEDNTIGFFFTDIAKVHWETHLPTMYLFWESIVFKNAAYKGNPMLKHIALNKKEPMEPSHFKTWLSLWETNVHTLFKGKNATEIINRAKQIASLMEFKVTP</sequence>
<dbReference type="EMBL" id="BKCF01000001">
    <property type="protein sequence ID" value="GEQ85664.1"/>
    <property type="molecule type" value="Genomic_DNA"/>
</dbReference>
<dbReference type="InterPro" id="IPR009050">
    <property type="entry name" value="Globin-like_sf"/>
</dbReference>
<evidence type="ECO:0008006" key="3">
    <source>
        <dbReference type="Google" id="ProtNLM"/>
    </source>
</evidence>
<evidence type="ECO:0000313" key="2">
    <source>
        <dbReference type="Proteomes" id="UP000326994"/>
    </source>
</evidence>
<name>A0A5J4FX06_9FLAO</name>
<accession>A0A5J4FX06</accession>
<dbReference type="InterPro" id="IPR012292">
    <property type="entry name" value="Globin/Proto"/>
</dbReference>
<reference evidence="1 2" key="1">
    <citation type="submission" date="2019-08" db="EMBL/GenBank/DDBJ databases">
        <title>Ulvibacter marinistellae sp. nov., isolated from a starfish, Patiria pectinifera.</title>
        <authorList>
            <person name="Kawano K."/>
            <person name="Ushijima N."/>
            <person name="Kihara M."/>
            <person name="Itoh H."/>
        </authorList>
    </citation>
    <scope>NUCLEOTIDE SEQUENCE [LARGE SCALE GENOMIC DNA]</scope>
    <source>
        <strain evidence="1 2">KK4</strain>
    </source>
</reference>
<evidence type="ECO:0000313" key="1">
    <source>
        <dbReference type="EMBL" id="GEQ85664.1"/>
    </source>
</evidence>
<dbReference type="OrthoDB" id="25954at2"/>
<dbReference type="CDD" id="cd08916">
    <property type="entry name" value="TrHb3_P"/>
    <property type="match status" value="1"/>
</dbReference>
<comment type="caution">
    <text evidence="1">The sequence shown here is derived from an EMBL/GenBank/DDBJ whole genome shotgun (WGS) entry which is preliminary data.</text>
</comment>
<dbReference type="RefSeq" id="WP_151893568.1">
    <property type="nucleotide sequence ID" value="NZ_BKCF01000001.1"/>
</dbReference>
<proteinExistence type="predicted"/>